<organism evidence="4 5">
    <name type="scientific">Roseibium alexandrii</name>
    <dbReference type="NCBI Taxonomy" id="388408"/>
    <lineage>
        <taxon>Bacteria</taxon>
        <taxon>Pseudomonadati</taxon>
        <taxon>Pseudomonadota</taxon>
        <taxon>Alphaproteobacteria</taxon>
        <taxon>Hyphomicrobiales</taxon>
        <taxon>Stappiaceae</taxon>
        <taxon>Roseibium</taxon>
    </lineage>
</organism>
<reference evidence="5" key="1">
    <citation type="submission" date="2015-07" db="EMBL/GenBank/DDBJ databases">
        <authorList>
            <person name="Rodrigo-Torres Lidia"/>
            <person name="Arahal R.David."/>
        </authorList>
    </citation>
    <scope>NUCLEOTIDE SEQUENCE [LARGE SCALE GENOMIC DNA]</scope>
    <source>
        <strain evidence="5">CECT 5112</strain>
    </source>
</reference>
<dbReference type="Pfam" id="PF00106">
    <property type="entry name" value="adh_short"/>
    <property type="match status" value="1"/>
</dbReference>
<evidence type="ECO:0000256" key="1">
    <source>
        <dbReference type="ARBA" id="ARBA00006484"/>
    </source>
</evidence>
<name>A0A0M6ZR80_9HYPH</name>
<evidence type="ECO:0000313" key="4">
    <source>
        <dbReference type="EMBL" id="CTQ63933.1"/>
    </source>
</evidence>
<dbReference type="Proteomes" id="UP000053235">
    <property type="component" value="Unassembled WGS sequence"/>
</dbReference>
<dbReference type="InterPro" id="IPR036291">
    <property type="entry name" value="NAD(P)-bd_dom_sf"/>
</dbReference>
<comment type="similarity">
    <text evidence="1 3">Belongs to the short-chain dehydrogenases/reductases (SDR) family.</text>
</comment>
<dbReference type="PANTHER" id="PTHR44196:SF1">
    <property type="entry name" value="DEHYDROGENASE_REDUCTASE SDR FAMILY MEMBER 7B"/>
    <property type="match status" value="1"/>
</dbReference>
<dbReference type="STRING" id="388408.LAX5112_00119"/>
<dbReference type="PROSITE" id="PS00061">
    <property type="entry name" value="ADH_SHORT"/>
    <property type="match status" value="1"/>
</dbReference>
<dbReference type="InterPro" id="IPR002347">
    <property type="entry name" value="SDR_fam"/>
</dbReference>
<dbReference type="Gene3D" id="3.40.50.720">
    <property type="entry name" value="NAD(P)-binding Rossmann-like Domain"/>
    <property type="match status" value="1"/>
</dbReference>
<dbReference type="PANTHER" id="PTHR44196">
    <property type="entry name" value="DEHYDROGENASE/REDUCTASE SDR FAMILY MEMBER 7B"/>
    <property type="match status" value="1"/>
</dbReference>
<sequence>MSIVSYVAAPLDGAVWITGASSGIGRELALEMARAGWTVAVTARSEDALAELKDAASDFSGSIQVYAGDVSDTTLMAAHCASIATEHRLALVVANAGIYLPQDGLDGDAEAYRKTFDVNLMGTVNVVLPAINVMKAAGQGQMAIVSSVAGYRGLPTSAAYGASKAALFNFAESLRFDLERAGIRLQVISPGFVDTPATKSNPFPMPHLISPQEAVRGIIDGLQDRKHFEISFPKAFVRQLKAIQFLPFNLYYKLVRKTTGWDQKGKA</sequence>
<evidence type="ECO:0000256" key="3">
    <source>
        <dbReference type="RuleBase" id="RU000363"/>
    </source>
</evidence>
<dbReference type="InterPro" id="IPR020904">
    <property type="entry name" value="Sc_DH/Rdtase_CS"/>
</dbReference>
<proteinExistence type="inferred from homology"/>
<dbReference type="PRINTS" id="PR00080">
    <property type="entry name" value="SDRFAMILY"/>
</dbReference>
<dbReference type="AlphaFoldDB" id="A0A0M6ZR80"/>
<dbReference type="EMBL" id="CXWD01000001">
    <property type="protein sequence ID" value="CTQ63933.1"/>
    <property type="molecule type" value="Genomic_DNA"/>
</dbReference>
<keyword evidence="5" id="KW-1185">Reference proteome</keyword>
<accession>A0A0M6ZR80</accession>
<dbReference type="GO" id="GO:0016491">
    <property type="term" value="F:oxidoreductase activity"/>
    <property type="evidence" value="ECO:0007669"/>
    <property type="project" value="UniProtKB-KW"/>
</dbReference>
<evidence type="ECO:0000256" key="2">
    <source>
        <dbReference type="ARBA" id="ARBA00023002"/>
    </source>
</evidence>
<dbReference type="PRINTS" id="PR00081">
    <property type="entry name" value="GDHRDH"/>
</dbReference>
<dbReference type="EC" id="1.1.1.313" evidence="4"/>
<protein>
    <submittedName>
        <fullName evidence="4">Sulfoacetaldehyde reductase</fullName>
        <ecNumber evidence="4">1.1.1.313</ecNumber>
    </submittedName>
</protein>
<gene>
    <name evidence="4" type="primary">isfD_1</name>
    <name evidence="4" type="ORF">LAX5112_00119</name>
</gene>
<dbReference type="SUPFAM" id="SSF51735">
    <property type="entry name" value="NAD(P)-binding Rossmann-fold domains"/>
    <property type="match status" value="1"/>
</dbReference>
<keyword evidence="2 4" id="KW-0560">Oxidoreductase</keyword>
<dbReference type="GO" id="GO:0016020">
    <property type="term" value="C:membrane"/>
    <property type="evidence" value="ECO:0007669"/>
    <property type="project" value="TreeGrafter"/>
</dbReference>
<evidence type="ECO:0000313" key="5">
    <source>
        <dbReference type="Proteomes" id="UP000053235"/>
    </source>
</evidence>